<dbReference type="Pfam" id="PF00487">
    <property type="entry name" value="FA_desaturase"/>
    <property type="match status" value="1"/>
</dbReference>
<keyword evidence="6" id="KW-0479">Metal-binding</keyword>
<gene>
    <name evidence="14" type="ORF">SAMN04488040_1665</name>
</gene>
<dbReference type="GO" id="GO:0004497">
    <property type="term" value="F:monooxygenase activity"/>
    <property type="evidence" value="ECO:0007669"/>
    <property type="project" value="UniProtKB-KW"/>
</dbReference>
<sequence length="335" mass="36869">MIWYAIASLTPAVLLALACLFGGVWPLAALLSITLLVFTLDRITRRVLVRDKSGRGISLTLAAAHFVLLPLGVWALAGDQLNATDKVLIFLGLGMFFGQVSNSNAHELVHASNRWTRRIGTAIYCSLLYGHHVSAHLRVHHIHVATDADPNSARLGEGFYAFALRALRGEFVAGLHAETKHRARAAALPIWTHPYVAYVAGAALTLGVAAIIAGWAGVLHLLAVALYAQMQLLMSDYVQHYGLRRKPRADGRMEPVGPQHSWNAPQWYSSAMMLNAPRHSDHHMRPARAFPALEVSPDSMPILPRSLPVMAALALVPPIWRRVMDRRVARWQQTA</sequence>
<evidence type="ECO:0000313" key="15">
    <source>
        <dbReference type="Proteomes" id="UP000199239"/>
    </source>
</evidence>
<keyword evidence="3" id="KW-1003">Cell membrane</keyword>
<evidence type="ECO:0000256" key="4">
    <source>
        <dbReference type="ARBA" id="ARBA00022519"/>
    </source>
</evidence>
<protein>
    <submittedName>
        <fullName evidence="14">Alkane 1-monooxygenase</fullName>
    </submittedName>
</protein>
<feature type="domain" description="Fatty acid desaturase" evidence="13">
    <location>
        <begin position="89"/>
        <end position="293"/>
    </location>
</feature>
<evidence type="ECO:0000256" key="9">
    <source>
        <dbReference type="ARBA" id="ARBA00023004"/>
    </source>
</evidence>
<dbReference type="GO" id="GO:0005886">
    <property type="term" value="C:plasma membrane"/>
    <property type="evidence" value="ECO:0007669"/>
    <property type="project" value="UniProtKB-SubCell"/>
</dbReference>
<dbReference type="Proteomes" id="UP000199239">
    <property type="component" value="Unassembled WGS sequence"/>
</dbReference>
<keyword evidence="11 12" id="KW-0472">Membrane</keyword>
<dbReference type="AlphaFoldDB" id="A0A1I6RZK8"/>
<evidence type="ECO:0000256" key="7">
    <source>
        <dbReference type="ARBA" id="ARBA00022989"/>
    </source>
</evidence>
<evidence type="ECO:0000256" key="5">
    <source>
        <dbReference type="ARBA" id="ARBA00022692"/>
    </source>
</evidence>
<dbReference type="PANTHER" id="PTHR38674">
    <property type="entry name" value="ALKANE 1-MONOOXYGENASE 1"/>
    <property type="match status" value="1"/>
</dbReference>
<dbReference type="EMBL" id="FPAJ01000002">
    <property type="protein sequence ID" value="SFS70040.1"/>
    <property type="molecule type" value="Genomic_DNA"/>
</dbReference>
<dbReference type="OrthoDB" id="4759734at2"/>
<evidence type="ECO:0000256" key="2">
    <source>
        <dbReference type="ARBA" id="ARBA00010823"/>
    </source>
</evidence>
<evidence type="ECO:0000313" key="14">
    <source>
        <dbReference type="EMBL" id="SFS70040.1"/>
    </source>
</evidence>
<keyword evidence="8" id="KW-0560">Oxidoreductase</keyword>
<organism evidence="14 15">
    <name type="scientific">Sulfitobacter marinus</name>
    <dbReference type="NCBI Taxonomy" id="394264"/>
    <lineage>
        <taxon>Bacteria</taxon>
        <taxon>Pseudomonadati</taxon>
        <taxon>Pseudomonadota</taxon>
        <taxon>Alphaproteobacteria</taxon>
        <taxon>Rhodobacterales</taxon>
        <taxon>Roseobacteraceae</taxon>
        <taxon>Sulfitobacter</taxon>
    </lineage>
</organism>
<evidence type="ECO:0000256" key="6">
    <source>
        <dbReference type="ARBA" id="ARBA00022723"/>
    </source>
</evidence>
<evidence type="ECO:0000259" key="13">
    <source>
        <dbReference type="Pfam" id="PF00487"/>
    </source>
</evidence>
<keyword evidence="9" id="KW-0408">Iron</keyword>
<comment type="similarity">
    <text evidence="2">Belongs to the fatty acid desaturase type 1 family. AlkB subfamily.</text>
</comment>
<feature type="transmembrane region" description="Helical" evidence="12">
    <location>
        <begin position="195"/>
        <end position="228"/>
    </location>
</feature>
<dbReference type="PANTHER" id="PTHR38674:SF1">
    <property type="entry name" value="ALKANE 1-MONOOXYGENASE 1"/>
    <property type="match status" value="1"/>
</dbReference>
<dbReference type="GO" id="GO:0046872">
    <property type="term" value="F:metal ion binding"/>
    <property type="evidence" value="ECO:0007669"/>
    <property type="project" value="UniProtKB-KW"/>
</dbReference>
<accession>A0A1I6RZK8</accession>
<dbReference type="STRING" id="394264.SAMN04488040_1665"/>
<evidence type="ECO:0000256" key="3">
    <source>
        <dbReference type="ARBA" id="ARBA00022475"/>
    </source>
</evidence>
<evidence type="ECO:0000256" key="11">
    <source>
        <dbReference type="ARBA" id="ARBA00023136"/>
    </source>
</evidence>
<keyword evidence="15" id="KW-1185">Reference proteome</keyword>
<dbReference type="InterPro" id="IPR033885">
    <property type="entry name" value="AlkB/XylM"/>
</dbReference>
<keyword evidence="4" id="KW-0997">Cell inner membrane</keyword>
<keyword evidence="5 12" id="KW-0812">Transmembrane</keyword>
<evidence type="ECO:0000256" key="12">
    <source>
        <dbReference type="SAM" id="Phobius"/>
    </source>
</evidence>
<evidence type="ECO:0000256" key="8">
    <source>
        <dbReference type="ARBA" id="ARBA00023002"/>
    </source>
</evidence>
<keyword evidence="10 14" id="KW-0503">Monooxygenase</keyword>
<proteinExistence type="inferred from homology"/>
<dbReference type="GO" id="GO:0006629">
    <property type="term" value="P:lipid metabolic process"/>
    <property type="evidence" value="ECO:0007669"/>
    <property type="project" value="InterPro"/>
</dbReference>
<dbReference type="CDD" id="cd03512">
    <property type="entry name" value="Alkane-hydroxylase"/>
    <property type="match status" value="1"/>
</dbReference>
<name>A0A1I6RZK8_9RHOB</name>
<feature type="transmembrane region" description="Helical" evidence="12">
    <location>
        <begin position="59"/>
        <end position="77"/>
    </location>
</feature>
<comment type="subcellular location">
    <subcellularLocation>
        <location evidence="1">Cell inner membrane</location>
        <topology evidence="1">Multi-pass membrane protein</topology>
    </subcellularLocation>
</comment>
<evidence type="ECO:0000256" key="1">
    <source>
        <dbReference type="ARBA" id="ARBA00004429"/>
    </source>
</evidence>
<dbReference type="RefSeq" id="WP_093915841.1">
    <property type="nucleotide sequence ID" value="NZ_FPAJ01000002.1"/>
</dbReference>
<reference evidence="15" key="1">
    <citation type="submission" date="2016-10" db="EMBL/GenBank/DDBJ databases">
        <authorList>
            <person name="Varghese N."/>
            <person name="Submissions S."/>
        </authorList>
    </citation>
    <scope>NUCLEOTIDE SEQUENCE [LARGE SCALE GENOMIC DNA]</scope>
    <source>
        <strain evidence="15">DSM 23422</strain>
    </source>
</reference>
<keyword evidence="7 12" id="KW-1133">Transmembrane helix</keyword>
<dbReference type="InterPro" id="IPR005804">
    <property type="entry name" value="FA_desaturase_dom"/>
</dbReference>
<evidence type="ECO:0000256" key="10">
    <source>
        <dbReference type="ARBA" id="ARBA00023033"/>
    </source>
</evidence>
<feature type="transmembrane region" description="Helical" evidence="12">
    <location>
        <begin position="12"/>
        <end position="38"/>
    </location>
</feature>